<keyword evidence="1" id="KW-0732">Signal</keyword>
<keyword evidence="2" id="KW-0449">Lipoprotein</keyword>
<comment type="caution">
    <text evidence="2">The sequence shown here is derived from an EMBL/GenBank/DDBJ whole genome shotgun (WGS) entry which is preliminary data.</text>
</comment>
<dbReference type="RefSeq" id="WP_185124822.1">
    <property type="nucleotide sequence ID" value="NZ_CAJEWD010000003.1"/>
</dbReference>
<accession>A0A6V7R3H1</accession>
<dbReference type="SUPFAM" id="SSF160704">
    <property type="entry name" value="YehR-like"/>
    <property type="match status" value="1"/>
</dbReference>
<sequence>MKKAYMFFVFAILTAVMTACGSEETRTFEMEETGTKSTITYTYSGDEVSKQTAENIVNYEELGIEKADAEEIIKTVAEQYKDIDGVEYSVEYGDEEAVENIEINYEELDYEKAQKTDGIMLQGDPEKGISMEKSAEMIEEQGYTEVEE</sequence>
<dbReference type="PROSITE" id="PS51257">
    <property type="entry name" value="PROKAR_LIPOPROTEIN"/>
    <property type="match status" value="1"/>
</dbReference>
<dbReference type="Gene3D" id="3.30.1830.10">
    <property type="entry name" value="YehR-like"/>
    <property type="match status" value="1"/>
</dbReference>
<dbReference type="PIRSF" id="PIRSF006187">
    <property type="entry name" value="DUF1307"/>
    <property type="match status" value="1"/>
</dbReference>
<feature type="chain" id="PRO_5028383908" evidence="1">
    <location>
        <begin position="22"/>
        <end position="148"/>
    </location>
</feature>
<dbReference type="EMBL" id="CAJEWD010000003">
    <property type="protein sequence ID" value="CAD2071472.1"/>
    <property type="molecule type" value="Genomic_DNA"/>
</dbReference>
<organism evidence="2 3">
    <name type="scientific">Jeotgalicoccus meleagridis</name>
    <dbReference type="NCBI Taxonomy" id="2759181"/>
    <lineage>
        <taxon>Bacteria</taxon>
        <taxon>Bacillati</taxon>
        <taxon>Bacillota</taxon>
        <taxon>Bacilli</taxon>
        <taxon>Bacillales</taxon>
        <taxon>Staphylococcaceae</taxon>
        <taxon>Jeotgalicoccus</taxon>
    </lineage>
</organism>
<evidence type="ECO:0000313" key="2">
    <source>
        <dbReference type="EMBL" id="CAD2071472.1"/>
    </source>
</evidence>
<feature type="signal peptide" evidence="1">
    <location>
        <begin position="1"/>
        <end position="21"/>
    </location>
</feature>
<evidence type="ECO:0000313" key="3">
    <source>
        <dbReference type="Proteomes" id="UP000589351"/>
    </source>
</evidence>
<evidence type="ECO:0000256" key="1">
    <source>
        <dbReference type="SAM" id="SignalP"/>
    </source>
</evidence>
<proteinExistence type="predicted"/>
<keyword evidence="3" id="KW-1185">Reference proteome</keyword>
<protein>
    <submittedName>
        <fullName evidence="2">Putative lipoprotein YehR</fullName>
    </submittedName>
</protein>
<dbReference type="Proteomes" id="UP000589351">
    <property type="component" value="Unassembled WGS sequence"/>
</dbReference>
<dbReference type="InterPro" id="IPR036699">
    <property type="entry name" value="YehR-like_sf"/>
</dbReference>
<gene>
    <name evidence="2" type="primary">yehR_2</name>
    <name evidence="2" type="ORF">JEODO184_00258</name>
</gene>
<dbReference type="InterPro" id="IPR009736">
    <property type="entry name" value="DUF1307"/>
</dbReference>
<dbReference type="AlphaFoldDB" id="A0A6V7R3H1"/>
<dbReference type="Pfam" id="PF06998">
    <property type="entry name" value="DUF1307"/>
    <property type="match status" value="1"/>
</dbReference>
<reference evidence="2 3" key="1">
    <citation type="submission" date="2020-07" db="EMBL/GenBank/DDBJ databases">
        <authorList>
            <person name="Criscuolo A."/>
        </authorList>
    </citation>
    <scope>NUCLEOTIDE SEQUENCE [LARGE SCALE GENOMIC DNA]</scope>
    <source>
        <strain evidence="2">CIP111649</strain>
    </source>
</reference>
<name>A0A6V7R3H1_9STAP</name>